<dbReference type="Gene3D" id="3.30.530.20">
    <property type="match status" value="1"/>
</dbReference>
<dbReference type="InterPro" id="IPR043556">
    <property type="entry name" value="StARD5/6"/>
</dbReference>
<dbReference type="AlphaFoldDB" id="A0A5S6QBE5"/>
<dbReference type="Pfam" id="PF01852">
    <property type="entry name" value="START"/>
    <property type="match status" value="1"/>
</dbReference>
<evidence type="ECO:0000313" key="7">
    <source>
        <dbReference type="WBParaSite" id="TMUE_1000004641.1"/>
    </source>
</evidence>
<dbReference type="PANTHER" id="PTHR46374:SF1">
    <property type="entry name" value="START DOMAIN-CONTAINING PROTEIN"/>
    <property type="match status" value="1"/>
</dbReference>
<dbReference type="InterPro" id="IPR002913">
    <property type="entry name" value="START_lipid-bd_dom"/>
</dbReference>
<protein>
    <submittedName>
        <fullName evidence="7">START domain-containing protein</fullName>
    </submittedName>
</protein>
<evidence type="ECO:0000256" key="1">
    <source>
        <dbReference type="ARBA" id="ARBA00022448"/>
    </source>
</evidence>
<keyword evidence="2" id="KW-0445">Lipid transport</keyword>
<feature type="domain" description="START" evidence="5">
    <location>
        <begin position="25"/>
        <end position="206"/>
    </location>
</feature>
<dbReference type="Proteomes" id="UP000046395">
    <property type="component" value="Unassembled WGS sequence"/>
</dbReference>
<reference evidence="7" key="1">
    <citation type="submission" date="2019-12" db="UniProtKB">
        <authorList>
            <consortium name="WormBaseParasite"/>
        </authorList>
    </citation>
    <scope>IDENTIFICATION</scope>
</reference>
<keyword evidence="6" id="KW-1185">Reference proteome</keyword>
<dbReference type="GO" id="GO:0008289">
    <property type="term" value="F:lipid binding"/>
    <property type="evidence" value="ECO:0007669"/>
    <property type="project" value="UniProtKB-KW"/>
</dbReference>
<dbReference type="GO" id="GO:0006869">
    <property type="term" value="P:lipid transport"/>
    <property type="evidence" value="ECO:0007669"/>
    <property type="project" value="UniProtKB-KW"/>
</dbReference>
<evidence type="ECO:0000313" key="6">
    <source>
        <dbReference type="Proteomes" id="UP000046395"/>
    </source>
</evidence>
<organism evidence="6 7">
    <name type="scientific">Trichuris muris</name>
    <name type="common">Mouse whipworm</name>
    <dbReference type="NCBI Taxonomy" id="70415"/>
    <lineage>
        <taxon>Eukaryota</taxon>
        <taxon>Metazoa</taxon>
        <taxon>Ecdysozoa</taxon>
        <taxon>Nematoda</taxon>
        <taxon>Enoplea</taxon>
        <taxon>Dorylaimia</taxon>
        <taxon>Trichinellida</taxon>
        <taxon>Trichuridae</taxon>
        <taxon>Trichuris</taxon>
    </lineage>
</organism>
<evidence type="ECO:0000256" key="2">
    <source>
        <dbReference type="ARBA" id="ARBA00023055"/>
    </source>
</evidence>
<keyword evidence="3" id="KW-0446">Lipid-binding</keyword>
<dbReference type="PANTHER" id="PTHR46374">
    <property type="entry name" value="PROTEIN CBG07384"/>
    <property type="match status" value="1"/>
</dbReference>
<accession>A0A5S6QBE5</accession>
<dbReference type="InterPro" id="IPR023393">
    <property type="entry name" value="START-like_dom_sf"/>
</dbReference>
<dbReference type="STRING" id="70415.A0A5S6QBE5"/>
<dbReference type="WBParaSite" id="TMUE_1000004641.1">
    <property type="protein sequence ID" value="TMUE_1000004641.1"/>
    <property type="gene ID" value="WBGene00287430"/>
</dbReference>
<name>A0A5S6QBE5_TRIMR</name>
<evidence type="ECO:0000256" key="3">
    <source>
        <dbReference type="ARBA" id="ARBA00023121"/>
    </source>
</evidence>
<dbReference type="SUPFAM" id="SSF55961">
    <property type="entry name" value="Bet v1-like"/>
    <property type="match status" value="1"/>
</dbReference>
<keyword evidence="1" id="KW-0813">Transport</keyword>
<dbReference type="SMART" id="SM00234">
    <property type="entry name" value="START"/>
    <property type="match status" value="1"/>
</dbReference>
<evidence type="ECO:0000259" key="5">
    <source>
        <dbReference type="PROSITE" id="PS50848"/>
    </source>
</evidence>
<proteinExistence type="predicted"/>
<dbReference type="PROSITE" id="PS50848">
    <property type="entry name" value="START"/>
    <property type="match status" value="1"/>
</dbReference>
<dbReference type="CDD" id="cd00177">
    <property type="entry name" value="START"/>
    <property type="match status" value="1"/>
</dbReference>
<sequence>MDPSDFNVKEEVHFLKTGFDRCFQEDDSWTLRKKCHGTVVYSAESPHFAGWMLKGETMVEFSPEKVYDLVHPTAEYRLQWDEHVESCEFLQDLAPGVILVHQRMKPLLMGLISARDTVDIIVQEEHDQHYQIMLSSVPCRKVPPQPKYVRAISYPSGMAIYRTRNPDEAKIACIIQANLHLRRTPRYIIDNAMVTMMFNYLTSLQKCKDLPWTPLQNPAGRVAKN</sequence>
<comment type="function">
    <text evidence="4">May be involved in the intracellular transport of sterols or other lipids. May bind cholesterol or other sterols.</text>
</comment>
<evidence type="ECO:0000256" key="4">
    <source>
        <dbReference type="ARBA" id="ARBA00024750"/>
    </source>
</evidence>